<evidence type="ECO:0000313" key="1">
    <source>
        <dbReference type="EMBL" id="RLJ70138.1"/>
    </source>
</evidence>
<dbReference type="EMBL" id="RCCJ01000001">
    <property type="protein sequence ID" value="RLJ70138.1"/>
    <property type="molecule type" value="Genomic_DNA"/>
</dbReference>
<protein>
    <submittedName>
        <fullName evidence="1">Uncharacterized protein</fullName>
    </submittedName>
</protein>
<reference evidence="1 2" key="1">
    <citation type="submission" date="2018-10" db="EMBL/GenBank/DDBJ databases">
        <title>Genomic Encyclopedia of Archaeal and Bacterial Type Strains, Phase II (KMG-II): from individual species to whole genera.</title>
        <authorList>
            <person name="Goeker M."/>
        </authorList>
    </citation>
    <scope>NUCLEOTIDE SEQUENCE [LARGE SCALE GENOMIC DNA]</scope>
    <source>
        <strain evidence="1 2">DSM 16510</strain>
    </source>
</reference>
<evidence type="ECO:0000313" key="2">
    <source>
        <dbReference type="Proteomes" id="UP000267841"/>
    </source>
</evidence>
<accession>A0A497XMS0</accession>
<dbReference type="Proteomes" id="UP000267841">
    <property type="component" value="Unassembled WGS sequence"/>
</dbReference>
<proteinExistence type="predicted"/>
<name>A0A497XMS0_9AQUI</name>
<comment type="caution">
    <text evidence="1">The sequence shown here is derived from an EMBL/GenBank/DDBJ whole genome shotgun (WGS) entry which is preliminary data.</text>
</comment>
<keyword evidence="2" id="KW-1185">Reference proteome</keyword>
<gene>
    <name evidence="1" type="ORF">BCF55_0402</name>
</gene>
<sequence length="120" mass="13980">MSVRHQMRMKVEELFKLMIEDADFPGGEEVNVYVVFVPHGGEFEEEDIEVSEQTVDTEDRESVKKFLDRTTRESLEADVKGLRLYGYVFETGKGLKIITQDNQDFSGLILTRIERMREEV</sequence>
<dbReference type="AlphaFoldDB" id="A0A497XMS0"/>
<dbReference type="RefSeq" id="WP_121009283.1">
    <property type="nucleotide sequence ID" value="NZ_RCCJ01000001.1"/>
</dbReference>
<dbReference type="OrthoDB" id="15118at2"/>
<organism evidence="1 2">
    <name type="scientific">Hydrogenivirga caldilitoris</name>
    <dbReference type="NCBI Taxonomy" id="246264"/>
    <lineage>
        <taxon>Bacteria</taxon>
        <taxon>Pseudomonadati</taxon>
        <taxon>Aquificota</taxon>
        <taxon>Aquificia</taxon>
        <taxon>Aquificales</taxon>
        <taxon>Aquificaceae</taxon>
        <taxon>Hydrogenivirga</taxon>
    </lineage>
</organism>